<keyword evidence="1" id="KW-1133">Transmembrane helix</keyword>
<dbReference type="RefSeq" id="WP_126785412.1">
    <property type="nucleotide sequence ID" value="NZ_PIQF01000004.1"/>
</dbReference>
<sequence length="169" mass="19223">MASLNLINWRQPGFRHQLAIQKKWLGYCVLCITLIGIVYSVSYQPLVKPLQQAVLTNQARLEHLAALEQRYQQAANALKQQQQTEQANRQQISVLQHFISLNTATIEDLQLQDLTWLPGELKITGTYQAIGSVKSLAASLRDAWQDSVVNVDFPRNGYFSMIQRDEPSQ</sequence>
<feature type="transmembrane region" description="Helical" evidence="1">
    <location>
        <begin position="24"/>
        <end position="42"/>
    </location>
</feature>
<gene>
    <name evidence="2" type="ORF">CWI81_11315</name>
</gene>
<proteinExistence type="predicted"/>
<evidence type="ECO:0000313" key="2">
    <source>
        <dbReference type="EMBL" id="RUO73609.1"/>
    </source>
</evidence>
<evidence type="ECO:0000313" key="3">
    <source>
        <dbReference type="Proteomes" id="UP000287908"/>
    </source>
</evidence>
<keyword evidence="1" id="KW-0812">Transmembrane</keyword>
<dbReference type="Proteomes" id="UP000287908">
    <property type="component" value="Unassembled WGS sequence"/>
</dbReference>
<protein>
    <recommendedName>
        <fullName evidence="4">Pilus assembly protein PilN</fullName>
    </recommendedName>
</protein>
<name>A0A432Z710_9GAMM</name>
<dbReference type="EMBL" id="PIQF01000004">
    <property type="protein sequence ID" value="RUO73609.1"/>
    <property type="molecule type" value="Genomic_DNA"/>
</dbReference>
<evidence type="ECO:0000256" key="1">
    <source>
        <dbReference type="SAM" id="Phobius"/>
    </source>
</evidence>
<evidence type="ECO:0008006" key="4">
    <source>
        <dbReference type="Google" id="ProtNLM"/>
    </source>
</evidence>
<accession>A0A432Z710</accession>
<dbReference type="AlphaFoldDB" id="A0A432Z710"/>
<comment type="caution">
    <text evidence="2">The sequence shown here is derived from an EMBL/GenBank/DDBJ whole genome shotgun (WGS) entry which is preliminary data.</text>
</comment>
<keyword evidence="1" id="KW-0472">Membrane</keyword>
<keyword evidence="3" id="KW-1185">Reference proteome</keyword>
<reference evidence="2 3" key="1">
    <citation type="journal article" date="2011" name="Front. Microbiol.">
        <title>Genomic signatures of strain selection and enhancement in Bacillus atrophaeus var. globigii, a historical biowarfare simulant.</title>
        <authorList>
            <person name="Gibbons H.S."/>
            <person name="Broomall S.M."/>
            <person name="McNew L.A."/>
            <person name="Daligault H."/>
            <person name="Chapman C."/>
            <person name="Bruce D."/>
            <person name="Karavis M."/>
            <person name="Krepps M."/>
            <person name="McGregor P.A."/>
            <person name="Hong C."/>
            <person name="Park K.H."/>
            <person name="Akmal A."/>
            <person name="Feldman A."/>
            <person name="Lin J.S."/>
            <person name="Chang W.E."/>
            <person name="Higgs B.W."/>
            <person name="Demirev P."/>
            <person name="Lindquist J."/>
            <person name="Liem A."/>
            <person name="Fochler E."/>
            <person name="Read T.D."/>
            <person name="Tapia R."/>
            <person name="Johnson S."/>
            <person name="Bishop-Lilly K.A."/>
            <person name="Detter C."/>
            <person name="Han C."/>
            <person name="Sozhamannan S."/>
            <person name="Rosenzweig C.N."/>
            <person name="Skowronski E.W."/>
        </authorList>
    </citation>
    <scope>NUCLEOTIDE SEQUENCE [LARGE SCALE GENOMIC DNA]</scope>
    <source>
        <strain evidence="2 3">CL-SP19</strain>
    </source>
</reference>
<organism evidence="2 3">
    <name type="scientific">Idiomarina seosinensis</name>
    <dbReference type="NCBI Taxonomy" id="281739"/>
    <lineage>
        <taxon>Bacteria</taxon>
        <taxon>Pseudomonadati</taxon>
        <taxon>Pseudomonadota</taxon>
        <taxon>Gammaproteobacteria</taxon>
        <taxon>Alteromonadales</taxon>
        <taxon>Idiomarinaceae</taxon>
        <taxon>Idiomarina</taxon>
    </lineage>
</organism>